<dbReference type="PANTHER" id="PTHR33495:SF2">
    <property type="entry name" value="ANTI-SIGMA FACTOR ANTAGONIST TM_1081-RELATED"/>
    <property type="match status" value="1"/>
</dbReference>
<evidence type="ECO:0000313" key="4">
    <source>
        <dbReference type="EMBL" id="KAA1379780.1"/>
    </source>
</evidence>
<dbReference type="PROSITE" id="PS50801">
    <property type="entry name" value="STAS"/>
    <property type="match status" value="1"/>
</dbReference>
<feature type="domain" description="STAS" evidence="3">
    <location>
        <begin position="30"/>
        <end position="118"/>
    </location>
</feature>
<dbReference type="GO" id="GO:0043856">
    <property type="term" value="F:anti-sigma factor antagonist activity"/>
    <property type="evidence" value="ECO:0007669"/>
    <property type="project" value="InterPro"/>
</dbReference>
<dbReference type="SUPFAM" id="SSF52091">
    <property type="entry name" value="SpoIIaa-like"/>
    <property type="match status" value="1"/>
</dbReference>
<accession>A0A641ANW9</accession>
<gene>
    <name evidence="4" type="ORF">ESP62_000750</name>
</gene>
<dbReference type="PANTHER" id="PTHR33495">
    <property type="entry name" value="ANTI-SIGMA FACTOR ANTAGONIST TM_1081-RELATED-RELATED"/>
    <property type="match status" value="1"/>
</dbReference>
<dbReference type="OrthoDB" id="9793697at2"/>
<organism evidence="4 5">
    <name type="scientific">Aeromicrobium fastidiosum</name>
    <dbReference type="NCBI Taxonomy" id="52699"/>
    <lineage>
        <taxon>Bacteria</taxon>
        <taxon>Bacillati</taxon>
        <taxon>Actinomycetota</taxon>
        <taxon>Actinomycetes</taxon>
        <taxon>Propionibacteriales</taxon>
        <taxon>Nocardioidaceae</taxon>
        <taxon>Aeromicrobium</taxon>
    </lineage>
</organism>
<keyword evidence="5" id="KW-1185">Reference proteome</keyword>
<dbReference type="AlphaFoldDB" id="A0A641ANW9"/>
<comment type="similarity">
    <text evidence="1 2">Belongs to the anti-sigma-factor antagonist family.</text>
</comment>
<dbReference type="EMBL" id="SDPP02000001">
    <property type="protein sequence ID" value="KAA1379780.1"/>
    <property type="molecule type" value="Genomic_DNA"/>
</dbReference>
<evidence type="ECO:0000256" key="2">
    <source>
        <dbReference type="RuleBase" id="RU003749"/>
    </source>
</evidence>
<dbReference type="NCBIfam" id="TIGR00377">
    <property type="entry name" value="ant_ant_sig"/>
    <property type="match status" value="1"/>
</dbReference>
<dbReference type="InterPro" id="IPR002645">
    <property type="entry name" value="STAS_dom"/>
</dbReference>
<evidence type="ECO:0000256" key="1">
    <source>
        <dbReference type="ARBA" id="ARBA00009013"/>
    </source>
</evidence>
<sequence length="135" mass="14779">MPASRCPWARLYSGNRRAVPLENPYDLRVTSVVVRTELDHVVLEVSGDIDLATAPQLRDAGLRALGIEPTRVVIDLTDVTFIDSSGLGVLVLLRRKARTHRSELALVSNSRVDAVLRVSGLEHVFTISRGTAAPR</sequence>
<dbReference type="Proteomes" id="UP001515100">
    <property type="component" value="Unassembled WGS sequence"/>
</dbReference>
<comment type="caution">
    <text evidence="4">The sequence shown here is derived from an EMBL/GenBank/DDBJ whole genome shotgun (WGS) entry which is preliminary data.</text>
</comment>
<name>A0A641ANW9_9ACTN</name>
<protein>
    <recommendedName>
        <fullName evidence="2">Anti-sigma factor antagonist</fullName>
    </recommendedName>
</protein>
<reference evidence="4" key="1">
    <citation type="submission" date="2019-09" db="EMBL/GenBank/DDBJ databases">
        <authorList>
            <person name="Li J."/>
        </authorList>
    </citation>
    <scope>NUCLEOTIDE SEQUENCE [LARGE SCALE GENOMIC DNA]</scope>
    <source>
        <strain evidence="4">NRBC 14897</strain>
    </source>
</reference>
<dbReference type="InterPro" id="IPR036513">
    <property type="entry name" value="STAS_dom_sf"/>
</dbReference>
<dbReference type="Gene3D" id="3.30.750.24">
    <property type="entry name" value="STAS domain"/>
    <property type="match status" value="1"/>
</dbReference>
<evidence type="ECO:0000313" key="5">
    <source>
        <dbReference type="Proteomes" id="UP001515100"/>
    </source>
</evidence>
<dbReference type="Pfam" id="PF01740">
    <property type="entry name" value="STAS"/>
    <property type="match status" value="1"/>
</dbReference>
<proteinExistence type="inferred from homology"/>
<dbReference type="InterPro" id="IPR003658">
    <property type="entry name" value="Anti-sigma_ant"/>
</dbReference>
<dbReference type="CDD" id="cd07043">
    <property type="entry name" value="STAS_anti-anti-sigma_factors"/>
    <property type="match status" value="1"/>
</dbReference>
<evidence type="ECO:0000259" key="3">
    <source>
        <dbReference type="PROSITE" id="PS50801"/>
    </source>
</evidence>